<protein>
    <recommendedName>
        <fullName evidence="3">Right handed beta helix domain-containing protein</fullName>
    </recommendedName>
</protein>
<organism evidence="1 2">
    <name type="scientific">Ravibacter arvi</name>
    <dbReference type="NCBI Taxonomy" id="2051041"/>
    <lineage>
        <taxon>Bacteria</taxon>
        <taxon>Pseudomonadati</taxon>
        <taxon>Bacteroidota</taxon>
        <taxon>Cytophagia</taxon>
        <taxon>Cytophagales</taxon>
        <taxon>Spirosomataceae</taxon>
        <taxon>Ravibacter</taxon>
    </lineage>
</organism>
<gene>
    <name evidence="1" type="ORF">GCM10023091_33090</name>
</gene>
<dbReference type="InterPro" id="IPR011050">
    <property type="entry name" value="Pectin_lyase_fold/virulence"/>
</dbReference>
<dbReference type="Gene3D" id="2.160.20.10">
    <property type="entry name" value="Single-stranded right-handed beta-helix, Pectin lyase-like"/>
    <property type="match status" value="1"/>
</dbReference>
<sequence>MTEIKTSLPTRRNLLAALGVGVFSTGVAKAAAPDTGAEKKQESIKTLATFTALLSETTLQPGTLVETLGYYEPGDTGGAIYKITRDTLETDAGQLPTGHSVRMLPGSSVNYRMFGARADGKSDDGIAIKKAHHFANLTGTPVVNASGSFWVGDTRSIPVQTDVHWGSTVFHLDESKNVPREPHFEVLPAEGPMPVRLSAADKAALVKQLRPGAKLIPELAAYKNCLIIVKDETDRIGRRFGVDYSPKGWAKEEFFYVEEFGRVIGDIAWVFSDYTELTAYPCDKSYLTIEGGVFLLSGDNPGAARGPYHDEGITVRRSRTIIRNQWVGLEKGRSDISMTPRSGFYSFSHTYDILLENVRLIPWEKNRPGTDRDLWAGTYGIGGSRVLSGTFRNITAEGSPIHWGVFGTNLYKNFRIENCRLNRVDVHFHGWNITIKDSEIGANGLTLTGGGELLIENTRVFNNVFLNLRQDYGAKWDGPIRISNSRMIPQNDGPAWILSMLAGDFDYGYPVVFGRQIVVNDFVADSREEWSNARYNLIRLPKFSKTKEGLRLVFPDHTEFRNVRVHGRARGFQLLDLPDVSSFLNESRKGGDGDGTLKTNANLIFENIALDDDPDVPNLRIDLPAPYADDKALYPFVRIIGCDYLNVELGSVKALISIDLSIVRQFRAGGPKGFEGRIFYDRCRFQGSVPGNSALPMFLWKTRYGISFTNCEINLPLQNGKPVPEYLDRLEMLSVNGVVRFNHLNTRLGGDILNHLSKSKTRLNRKFLEGIRNHHELEDD</sequence>
<evidence type="ECO:0008006" key="3">
    <source>
        <dbReference type="Google" id="ProtNLM"/>
    </source>
</evidence>
<dbReference type="EMBL" id="BAABEY010000030">
    <property type="protein sequence ID" value="GAA4443840.1"/>
    <property type="molecule type" value="Genomic_DNA"/>
</dbReference>
<dbReference type="Proteomes" id="UP001501508">
    <property type="component" value="Unassembled WGS sequence"/>
</dbReference>
<dbReference type="RefSeq" id="WP_345031224.1">
    <property type="nucleotide sequence ID" value="NZ_BAABEY010000030.1"/>
</dbReference>
<keyword evidence="2" id="KW-1185">Reference proteome</keyword>
<dbReference type="InterPro" id="IPR006311">
    <property type="entry name" value="TAT_signal"/>
</dbReference>
<dbReference type="PROSITE" id="PS51318">
    <property type="entry name" value="TAT"/>
    <property type="match status" value="1"/>
</dbReference>
<proteinExistence type="predicted"/>
<name>A0ABP8M6E5_9BACT</name>
<evidence type="ECO:0000313" key="2">
    <source>
        <dbReference type="Proteomes" id="UP001501508"/>
    </source>
</evidence>
<accession>A0ABP8M6E5</accession>
<evidence type="ECO:0000313" key="1">
    <source>
        <dbReference type="EMBL" id="GAA4443840.1"/>
    </source>
</evidence>
<dbReference type="InterPro" id="IPR012334">
    <property type="entry name" value="Pectin_lyas_fold"/>
</dbReference>
<dbReference type="SUPFAM" id="SSF51126">
    <property type="entry name" value="Pectin lyase-like"/>
    <property type="match status" value="1"/>
</dbReference>
<comment type="caution">
    <text evidence="1">The sequence shown here is derived from an EMBL/GenBank/DDBJ whole genome shotgun (WGS) entry which is preliminary data.</text>
</comment>
<reference evidence="2" key="1">
    <citation type="journal article" date="2019" name="Int. J. Syst. Evol. Microbiol.">
        <title>The Global Catalogue of Microorganisms (GCM) 10K type strain sequencing project: providing services to taxonomists for standard genome sequencing and annotation.</title>
        <authorList>
            <consortium name="The Broad Institute Genomics Platform"/>
            <consortium name="The Broad Institute Genome Sequencing Center for Infectious Disease"/>
            <person name="Wu L."/>
            <person name="Ma J."/>
        </authorList>
    </citation>
    <scope>NUCLEOTIDE SEQUENCE [LARGE SCALE GENOMIC DNA]</scope>
    <source>
        <strain evidence="2">JCM 31920</strain>
    </source>
</reference>